<evidence type="ECO:0000256" key="1">
    <source>
        <dbReference type="ARBA" id="ARBA00010790"/>
    </source>
</evidence>
<sequence>MSDGYTGLKGYPPKGTALYGKGLFSLLPVVMQPLSRGTVHINATNLLGKPIIDPNYLSNEYDLQAAIAAIKKCQQIATTPPLSEVLDSEYGPGLNNVNTDDEWKNFVLNTTLTIYHPVGTYAILPRKAGGVVDSKLKMYGTRNLRIVDASIMPVLISAHLQTAMYGIAEMAAKKVREIEQARIELRGFDVSKDSVVALFIDCYLGFFDQ</sequence>
<proteinExistence type="inferred from homology"/>
<dbReference type="Gene3D" id="3.30.560.10">
    <property type="entry name" value="Glucose Oxidase, domain 3"/>
    <property type="match status" value="1"/>
</dbReference>
<dbReference type="PANTHER" id="PTHR11552:SF115">
    <property type="entry name" value="DEHYDROGENASE XPTC-RELATED"/>
    <property type="match status" value="1"/>
</dbReference>
<protein>
    <submittedName>
        <fullName evidence="3">GMC oxidoreductase</fullName>
    </submittedName>
</protein>
<dbReference type="AlphaFoldDB" id="A0A2J6PF39"/>
<name>A0A2J6PF39_9HELO</name>
<dbReference type="OrthoDB" id="269227at2759"/>
<dbReference type="SUPFAM" id="SSF51905">
    <property type="entry name" value="FAD/NAD(P)-binding domain"/>
    <property type="match status" value="1"/>
</dbReference>
<dbReference type="Pfam" id="PF05199">
    <property type="entry name" value="GMC_oxred_C"/>
    <property type="match status" value="1"/>
</dbReference>
<dbReference type="Proteomes" id="UP000235672">
    <property type="component" value="Unassembled WGS sequence"/>
</dbReference>
<accession>A0A2J6PF39</accession>
<reference evidence="3 4" key="1">
    <citation type="submission" date="2016-05" db="EMBL/GenBank/DDBJ databases">
        <title>A degradative enzymes factory behind the ericoid mycorrhizal symbiosis.</title>
        <authorList>
            <consortium name="DOE Joint Genome Institute"/>
            <person name="Martino E."/>
            <person name="Morin E."/>
            <person name="Grelet G."/>
            <person name="Kuo A."/>
            <person name="Kohler A."/>
            <person name="Daghino S."/>
            <person name="Barry K."/>
            <person name="Choi C."/>
            <person name="Cichocki N."/>
            <person name="Clum A."/>
            <person name="Copeland A."/>
            <person name="Hainaut M."/>
            <person name="Haridas S."/>
            <person name="Labutti K."/>
            <person name="Lindquist E."/>
            <person name="Lipzen A."/>
            <person name="Khouja H.-R."/>
            <person name="Murat C."/>
            <person name="Ohm R."/>
            <person name="Olson A."/>
            <person name="Spatafora J."/>
            <person name="Veneault-Fourrey C."/>
            <person name="Henrissat B."/>
            <person name="Grigoriev I."/>
            <person name="Martin F."/>
            <person name="Perotto S."/>
        </authorList>
    </citation>
    <scope>NUCLEOTIDE SEQUENCE [LARGE SCALE GENOMIC DNA]</scope>
    <source>
        <strain evidence="3 4">UAMH 7357</strain>
    </source>
</reference>
<dbReference type="SUPFAM" id="SSF54373">
    <property type="entry name" value="FAD-linked reductases, C-terminal domain"/>
    <property type="match status" value="1"/>
</dbReference>
<dbReference type="InterPro" id="IPR007867">
    <property type="entry name" value="GMC_OxRtase_C"/>
</dbReference>
<dbReference type="GO" id="GO:0050660">
    <property type="term" value="F:flavin adenine dinucleotide binding"/>
    <property type="evidence" value="ECO:0007669"/>
    <property type="project" value="InterPro"/>
</dbReference>
<dbReference type="EMBL" id="KZ613545">
    <property type="protein sequence ID" value="PMD12637.1"/>
    <property type="molecule type" value="Genomic_DNA"/>
</dbReference>
<dbReference type="GO" id="GO:0016614">
    <property type="term" value="F:oxidoreductase activity, acting on CH-OH group of donors"/>
    <property type="evidence" value="ECO:0007669"/>
    <property type="project" value="InterPro"/>
</dbReference>
<dbReference type="STRING" id="1745343.A0A2J6PF39"/>
<keyword evidence="4" id="KW-1185">Reference proteome</keyword>
<comment type="similarity">
    <text evidence="1">Belongs to the GMC oxidoreductase family.</text>
</comment>
<gene>
    <name evidence="3" type="ORF">NA56DRAFT_666196</name>
</gene>
<dbReference type="PANTHER" id="PTHR11552">
    <property type="entry name" value="GLUCOSE-METHANOL-CHOLINE GMC OXIDOREDUCTASE"/>
    <property type="match status" value="1"/>
</dbReference>
<evidence type="ECO:0000313" key="4">
    <source>
        <dbReference type="Proteomes" id="UP000235672"/>
    </source>
</evidence>
<dbReference type="GO" id="GO:0044550">
    <property type="term" value="P:secondary metabolite biosynthetic process"/>
    <property type="evidence" value="ECO:0007669"/>
    <property type="project" value="TreeGrafter"/>
</dbReference>
<dbReference type="Gene3D" id="3.50.50.60">
    <property type="entry name" value="FAD/NAD(P)-binding domain"/>
    <property type="match status" value="1"/>
</dbReference>
<feature type="domain" description="Glucose-methanol-choline oxidoreductase C-terminal" evidence="2">
    <location>
        <begin position="33"/>
        <end position="168"/>
    </location>
</feature>
<organism evidence="3 4">
    <name type="scientific">Hyaloscypha hepaticicola</name>
    <dbReference type="NCBI Taxonomy" id="2082293"/>
    <lineage>
        <taxon>Eukaryota</taxon>
        <taxon>Fungi</taxon>
        <taxon>Dikarya</taxon>
        <taxon>Ascomycota</taxon>
        <taxon>Pezizomycotina</taxon>
        <taxon>Leotiomycetes</taxon>
        <taxon>Helotiales</taxon>
        <taxon>Hyaloscyphaceae</taxon>
        <taxon>Hyaloscypha</taxon>
    </lineage>
</organism>
<dbReference type="InterPro" id="IPR012132">
    <property type="entry name" value="GMC_OxRdtase"/>
</dbReference>
<evidence type="ECO:0000313" key="3">
    <source>
        <dbReference type="EMBL" id="PMD12637.1"/>
    </source>
</evidence>
<evidence type="ECO:0000259" key="2">
    <source>
        <dbReference type="Pfam" id="PF05199"/>
    </source>
</evidence>
<dbReference type="InterPro" id="IPR036188">
    <property type="entry name" value="FAD/NAD-bd_sf"/>
</dbReference>